<gene>
    <name evidence="2" type="ORF">B0F87_10282</name>
</gene>
<dbReference type="Gene3D" id="2.60.120.330">
    <property type="entry name" value="B-lactam Antibiotic, Isopenicillin N Synthase, Chain"/>
    <property type="match status" value="1"/>
</dbReference>
<proteinExistence type="predicted"/>
<evidence type="ECO:0000313" key="3">
    <source>
        <dbReference type="Proteomes" id="UP000240010"/>
    </source>
</evidence>
<protein>
    <submittedName>
        <fullName evidence="2">Aspartyl/asparaginyl beta-hydroxylase</fullName>
    </submittedName>
</protein>
<feature type="domain" description="Aspartyl/asparaginy/proline hydroxylase" evidence="1">
    <location>
        <begin position="77"/>
        <end position="182"/>
    </location>
</feature>
<dbReference type="Pfam" id="PF05118">
    <property type="entry name" value="Asp_Arg_Hydrox"/>
    <property type="match status" value="1"/>
</dbReference>
<evidence type="ECO:0000259" key="1">
    <source>
        <dbReference type="Pfam" id="PF05118"/>
    </source>
</evidence>
<accession>A0A2S6HHM4</accession>
<dbReference type="SUPFAM" id="SSF51197">
    <property type="entry name" value="Clavaminate synthase-like"/>
    <property type="match status" value="1"/>
</dbReference>
<evidence type="ECO:0000313" key="2">
    <source>
        <dbReference type="EMBL" id="PPK76977.1"/>
    </source>
</evidence>
<dbReference type="AlphaFoldDB" id="A0A2S6HHM4"/>
<name>A0A2S6HHM4_9GAMM</name>
<organism evidence="2 3">
    <name type="scientific">Methylobacter tundripaludum</name>
    <dbReference type="NCBI Taxonomy" id="173365"/>
    <lineage>
        <taxon>Bacteria</taxon>
        <taxon>Pseudomonadati</taxon>
        <taxon>Pseudomonadota</taxon>
        <taxon>Gammaproteobacteria</taxon>
        <taxon>Methylococcales</taxon>
        <taxon>Methylococcaceae</taxon>
        <taxon>Methylobacter</taxon>
    </lineage>
</organism>
<dbReference type="EMBL" id="PTIZ01000002">
    <property type="protein sequence ID" value="PPK76977.1"/>
    <property type="molecule type" value="Genomic_DNA"/>
</dbReference>
<dbReference type="InterPro" id="IPR007803">
    <property type="entry name" value="Asp/Arg/Pro-Hydrxlase"/>
</dbReference>
<dbReference type="InterPro" id="IPR027443">
    <property type="entry name" value="IPNS-like_sf"/>
</dbReference>
<reference evidence="2 3" key="1">
    <citation type="submission" date="2018-02" db="EMBL/GenBank/DDBJ databases">
        <title>Subsurface microbial communities from deep shales in Ohio and West Virginia, USA.</title>
        <authorList>
            <person name="Wrighton K."/>
        </authorList>
    </citation>
    <scope>NUCLEOTIDE SEQUENCE [LARGE SCALE GENOMIC DNA]</scope>
    <source>
        <strain evidence="2 3">OWC-DMM</strain>
    </source>
</reference>
<comment type="caution">
    <text evidence="2">The sequence shown here is derived from an EMBL/GenBank/DDBJ whole genome shotgun (WGS) entry which is preliminary data.</text>
</comment>
<sequence>MPSTASHPDAIIETALRLPFQFDPARLEEDLARINSADWQAHFNNSIYRGDWSGVALRAAPGSHMALYSDPTADTWADTALLEQCPAFKEVLESFACPLTSVRLLRLGPGAIIEEHRDPMLGVDYGEVRIHVVIATNPNVECRLQGRPYHWAAGECWYADFSCTHSFVNQGDTERVHMVLDCKVNDWLRALLAQLGEASLPRMPLIRPAPVTIPKQIETLDDWIMLKERVALMRAEKCCLAHERVKSENGVPVRNTGAEDGFCRIGFCSREIRDHQLGCAHTMVRYQLQDIIRALGNSDIMTAEDSTSLGQLLDSAGNEIQFMDHRKGAAEKHYAILHEQLNNPATQPSEAALLAASEQIAAIDRQHGAYVKQIGSIRDRVLTYLEAGIARESAV</sequence>
<dbReference type="Proteomes" id="UP000240010">
    <property type="component" value="Unassembled WGS sequence"/>
</dbReference>
<dbReference type="RefSeq" id="WP_104427751.1">
    <property type="nucleotide sequence ID" value="NZ_PTIZ01000002.1"/>
</dbReference>